<dbReference type="Proteomes" id="UP000176005">
    <property type="component" value="Unassembled WGS sequence"/>
</dbReference>
<proteinExistence type="predicted"/>
<sequence length="174" mass="18918">MAPTTTPPAGTRLRRGADLMTDWRGTPVTAGCRVYYPRRWDHSVEMCEGTARDVTPCGQVLIELSRTSRPETRETANGALRLVHSGVRQRRVHAVPPHSITVLTDQPRTPPPGSGPGDTDSRERAAVLELHEGCMAFGDSWPGADVVHLVERLFLALGLPYKAPGGATDDDTEE</sequence>
<evidence type="ECO:0000313" key="2">
    <source>
        <dbReference type="EMBL" id="OEV13242.1"/>
    </source>
</evidence>
<reference evidence="2 3" key="1">
    <citation type="journal article" date="2016" name="Front. Microbiol.">
        <title>Comparative Genomics Analysis of Streptomyces Species Reveals Their Adaptation to the Marine Environment and Their Diversity at the Genomic Level.</title>
        <authorList>
            <person name="Tian X."/>
            <person name="Zhang Z."/>
            <person name="Yang T."/>
            <person name="Chen M."/>
            <person name="Li J."/>
            <person name="Chen F."/>
            <person name="Yang J."/>
            <person name="Li W."/>
            <person name="Zhang B."/>
            <person name="Zhang Z."/>
            <person name="Wu J."/>
            <person name="Zhang C."/>
            <person name="Long L."/>
            <person name="Xiao J."/>
        </authorList>
    </citation>
    <scope>NUCLEOTIDE SEQUENCE [LARGE SCALE GENOMIC DNA]</scope>
    <source>
        <strain evidence="2 3">SCSIO 10429</strain>
    </source>
</reference>
<evidence type="ECO:0000256" key="1">
    <source>
        <dbReference type="SAM" id="MobiDB-lite"/>
    </source>
</evidence>
<protein>
    <submittedName>
        <fullName evidence="2">Uncharacterized protein</fullName>
    </submittedName>
</protein>
<evidence type="ECO:0000313" key="3">
    <source>
        <dbReference type="Proteomes" id="UP000176005"/>
    </source>
</evidence>
<name>A0A1E7LAG8_9ACTN</name>
<dbReference type="RefSeq" id="WP_070015301.1">
    <property type="nucleotide sequence ID" value="NZ_LJGW01000089.1"/>
</dbReference>
<comment type="caution">
    <text evidence="2">The sequence shown here is derived from an EMBL/GenBank/DDBJ whole genome shotgun (WGS) entry which is preliminary data.</text>
</comment>
<dbReference type="EMBL" id="LJGW01000089">
    <property type="protein sequence ID" value="OEV13242.1"/>
    <property type="molecule type" value="Genomic_DNA"/>
</dbReference>
<keyword evidence="3" id="KW-1185">Reference proteome</keyword>
<accession>A0A1E7LAG8</accession>
<feature type="region of interest" description="Disordered" evidence="1">
    <location>
        <begin position="101"/>
        <end position="122"/>
    </location>
</feature>
<organism evidence="2 3">
    <name type="scientific">Streptomyces nanshensis</name>
    <dbReference type="NCBI Taxonomy" id="518642"/>
    <lineage>
        <taxon>Bacteria</taxon>
        <taxon>Bacillati</taxon>
        <taxon>Actinomycetota</taxon>
        <taxon>Actinomycetes</taxon>
        <taxon>Kitasatosporales</taxon>
        <taxon>Streptomycetaceae</taxon>
        <taxon>Streptomyces</taxon>
    </lineage>
</organism>
<gene>
    <name evidence="2" type="ORF">AN218_04495</name>
</gene>
<dbReference type="AlphaFoldDB" id="A0A1E7LAG8"/>